<name>A0ABV2CWQ2_9SPHN</name>
<evidence type="ECO:0000256" key="1">
    <source>
        <dbReference type="SAM" id="SignalP"/>
    </source>
</evidence>
<dbReference type="EMBL" id="JBEWLY010000004">
    <property type="protein sequence ID" value="MET1754028.1"/>
    <property type="molecule type" value="Genomic_DNA"/>
</dbReference>
<reference evidence="2 3" key="1">
    <citation type="submission" date="2024-07" db="EMBL/GenBank/DDBJ databases">
        <title>Novosphingobium kalidii RD2P27.</title>
        <authorList>
            <person name="Sun J.-Q."/>
        </authorList>
    </citation>
    <scope>NUCLEOTIDE SEQUENCE [LARGE SCALE GENOMIC DNA]</scope>
    <source>
        <strain evidence="2 3">RD2P27</strain>
    </source>
</reference>
<keyword evidence="3" id="KW-1185">Reference proteome</keyword>
<dbReference type="InterPro" id="IPR030972">
    <property type="entry name" value="UrcA_uranyl"/>
</dbReference>
<comment type="caution">
    <text evidence="2">The sequence shown here is derived from an EMBL/GenBank/DDBJ whole genome shotgun (WGS) entry which is preliminary data.</text>
</comment>
<dbReference type="RefSeq" id="WP_353982439.1">
    <property type="nucleotide sequence ID" value="NZ_JBEWLY010000004.1"/>
</dbReference>
<feature type="chain" id="PRO_5045295576" evidence="1">
    <location>
        <begin position="28"/>
        <end position="129"/>
    </location>
</feature>
<feature type="signal peptide" evidence="1">
    <location>
        <begin position="1"/>
        <end position="27"/>
    </location>
</feature>
<evidence type="ECO:0000313" key="2">
    <source>
        <dbReference type="EMBL" id="MET1754028.1"/>
    </source>
</evidence>
<keyword evidence="1" id="KW-0732">Signal</keyword>
<proteinExistence type="predicted"/>
<gene>
    <name evidence="2" type="ORF">ABVV53_00905</name>
</gene>
<sequence>MLRKIIVTGLMGIVPLALGGAAIAAPAEDGGIVVMAPRAIPVPAERSPYTGAPIATASVKIPVLYQDLDLAEARDGERLVTRIERVAYDACKQLDSLFPFNPDPECPRKAAASAKDAAKAMIASARQVR</sequence>
<dbReference type="Proteomes" id="UP001548713">
    <property type="component" value="Unassembled WGS sequence"/>
</dbReference>
<dbReference type="NCBIfam" id="TIGR04433">
    <property type="entry name" value="UrcA_uranyl"/>
    <property type="match status" value="1"/>
</dbReference>
<accession>A0ABV2CWQ2</accession>
<evidence type="ECO:0000313" key="3">
    <source>
        <dbReference type="Proteomes" id="UP001548713"/>
    </source>
</evidence>
<protein>
    <submittedName>
        <fullName evidence="2">UrcA family protein</fullName>
    </submittedName>
</protein>
<organism evidence="2 3">
    <name type="scientific">Novosphingobium kalidii</name>
    <dbReference type="NCBI Taxonomy" id="3230299"/>
    <lineage>
        <taxon>Bacteria</taxon>
        <taxon>Pseudomonadati</taxon>
        <taxon>Pseudomonadota</taxon>
        <taxon>Alphaproteobacteria</taxon>
        <taxon>Sphingomonadales</taxon>
        <taxon>Sphingomonadaceae</taxon>
        <taxon>Novosphingobium</taxon>
    </lineage>
</organism>